<dbReference type="EMBL" id="MAHS01000003">
    <property type="protein sequence ID" value="OPB52014.1"/>
    <property type="molecule type" value="Genomic_DNA"/>
</dbReference>
<reference evidence="4" key="2">
    <citation type="submission" date="2016-06" db="EMBL/GenBank/DDBJ databases">
        <authorList>
            <person name="Nicholson A.C."/>
        </authorList>
    </citation>
    <scope>NUCLEOTIDE SEQUENCE [LARGE SCALE GENOMIC DNA]</scope>
    <source>
        <strain evidence="4">E6809</strain>
    </source>
</reference>
<dbReference type="PANTHER" id="PTHR30590">
    <property type="entry name" value="INNER MEMBRANE PROTEIN"/>
    <property type="match status" value="1"/>
</dbReference>
<protein>
    <recommendedName>
        <fullName evidence="2">DUF418 domain-containing protein</fullName>
    </recommendedName>
</protein>
<dbReference type="AlphaFoldDB" id="A0A494J8R1"/>
<feature type="transmembrane region" description="Helical" evidence="1">
    <location>
        <begin position="81"/>
        <end position="101"/>
    </location>
</feature>
<organism evidence="4">
    <name type="scientific">Elizabethkingia anophelis</name>
    <dbReference type="NCBI Taxonomy" id="1117645"/>
    <lineage>
        <taxon>Bacteria</taxon>
        <taxon>Pseudomonadati</taxon>
        <taxon>Bacteroidota</taxon>
        <taxon>Flavobacteriia</taxon>
        <taxon>Flavobacteriales</taxon>
        <taxon>Weeksellaceae</taxon>
        <taxon>Elizabethkingia</taxon>
    </lineage>
</organism>
<keyword evidence="1" id="KW-1133">Transmembrane helix</keyword>
<dbReference type="Proteomes" id="UP000189738">
    <property type="component" value="Chromosome"/>
</dbReference>
<dbReference type="RefSeq" id="WP_162274346.1">
    <property type="nucleotide sequence ID" value="NZ_JAKRNW010000002.1"/>
</dbReference>
<feature type="transmembrane region" description="Helical" evidence="1">
    <location>
        <begin position="205"/>
        <end position="225"/>
    </location>
</feature>
<name>A0A494J8R1_9FLAO</name>
<keyword evidence="1" id="KW-0472">Membrane</keyword>
<evidence type="ECO:0000313" key="5">
    <source>
        <dbReference type="Proteomes" id="UP000189738"/>
    </source>
</evidence>
<feature type="transmembrane region" description="Helical" evidence="1">
    <location>
        <begin position="175"/>
        <end position="193"/>
    </location>
</feature>
<dbReference type="InterPro" id="IPR007349">
    <property type="entry name" value="DUF418"/>
</dbReference>
<feature type="domain" description="DUF418" evidence="2">
    <location>
        <begin position="163"/>
        <end position="310"/>
    </location>
</feature>
<proteinExistence type="predicted"/>
<gene>
    <name evidence="3" type="ORF">AYC66_11650</name>
    <name evidence="4" type="ORF">BAY09_12600</name>
</gene>
<dbReference type="Pfam" id="PF04235">
    <property type="entry name" value="DUF418"/>
    <property type="match status" value="1"/>
</dbReference>
<feature type="transmembrane region" description="Helical" evidence="1">
    <location>
        <begin position="130"/>
        <end position="155"/>
    </location>
</feature>
<sequence length="314" mass="36660">MNSQRLEIIDALRGMAICGIIFMNIPFLLDIPFQMPQADRYLLSRFEMIFRTKFYVILSFLFGVSAFIFVDHLRQKNLNPFLLFFRRLVFLFVVGVIHSFLHPGEALTVYAIIGLVLIPAFLIKPEWNFFVACCAIILCIFFIPTYISVLGLFYLGYYIGQIRFFYSTQNYTRTLVWVLIISFIMALWGFYLLSEFKDTSYYFKILTLSGIMQAFTYMSMIILLYNSIPLAKIVLRMLAAVGRLALTNYILQTIIILLIGDAFGLKAKIYYTNAIYIATGIIIFQVTISNLWLHLFSYGPLEWVWRKWTYSFTL</sequence>
<dbReference type="PANTHER" id="PTHR30590:SF2">
    <property type="entry name" value="INNER MEMBRANE PROTEIN"/>
    <property type="match status" value="1"/>
</dbReference>
<dbReference type="InterPro" id="IPR052529">
    <property type="entry name" value="Bact_Transport_Assoc"/>
</dbReference>
<feature type="transmembrane region" description="Helical" evidence="1">
    <location>
        <begin position="12"/>
        <end position="29"/>
    </location>
</feature>
<feature type="transmembrane region" description="Helical" evidence="1">
    <location>
        <begin position="237"/>
        <end position="259"/>
    </location>
</feature>
<evidence type="ECO:0000259" key="2">
    <source>
        <dbReference type="Pfam" id="PF04235"/>
    </source>
</evidence>
<feature type="transmembrane region" description="Helical" evidence="1">
    <location>
        <begin position="271"/>
        <end position="293"/>
    </location>
</feature>
<reference evidence="3 5" key="1">
    <citation type="submission" date="2016-02" db="EMBL/GenBank/DDBJ databases">
        <authorList>
            <person name="Nicholson A.C."/>
            <person name="Humrighouse B.W."/>
            <person name="Loparev V."/>
            <person name="Emery B."/>
            <person name="Graziano J."/>
            <person name="McQuiston J.R."/>
        </authorList>
    </citation>
    <scope>NUCLEOTIDE SEQUENCE [LARGE SCALE GENOMIC DNA]</scope>
    <source>
        <strain evidence="3 5">E6809</strain>
    </source>
</reference>
<evidence type="ECO:0000256" key="1">
    <source>
        <dbReference type="SAM" id="Phobius"/>
    </source>
</evidence>
<feature type="transmembrane region" description="Helical" evidence="1">
    <location>
        <begin position="49"/>
        <end position="69"/>
    </location>
</feature>
<feature type="transmembrane region" description="Helical" evidence="1">
    <location>
        <begin position="107"/>
        <end position="123"/>
    </location>
</feature>
<accession>A0A494J8R1</accession>
<evidence type="ECO:0000313" key="3">
    <source>
        <dbReference type="EMBL" id="AQX51291.1"/>
    </source>
</evidence>
<dbReference type="EMBL" id="CP014339">
    <property type="protein sequence ID" value="AQX51291.1"/>
    <property type="molecule type" value="Genomic_DNA"/>
</dbReference>
<keyword evidence="1" id="KW-0812">Transmembrane</keyword>
<evidence type="ECO:0000313" key="4">
    <source>
        <dbReference type="EMBL" id="OPB52014.1"/>
    </source>
</evidence>